<proteinExistence type="predicted"/>
<reference evidence="2 3" key="1">
    <citation type="submission" date="2022-06" db="EMBL/GenBank/DDBJ databases">
        <title>Mycolicibacterium sp. CAU 1645 isolated from seawater.</title>
        <authorList>
            <person name="Kim W."/>
        </authorList>
    </citation>
    <scope>NUCLEOTIDE SEQUENCE [LARGE SCALE GENOMIC DNA]</scope>
    <source>
        <strain evidence="2 3">CAU 1645</strain>
    </source>
</reference>
<gene>
    <name evidence="2" type="ORF">NM203_26300</name>
</gene>
<dbReference type="Proteomes" id="UP001651690">
    <property type="component" value="Unassembled WGS sequence"/>
</dbReference>
<name>A0ABT1M984_9MYCO</name>
<keyword evidence="3" id="KW-1185">Reference proteome</keyword>
<evidence type="ECO:0000256" key="1">
    <source>
        <dbReference type="SAM" id="SignalP"/>
    </source>
</evidence>
<feature type="chain" id="PRO_5045759573" evidence="1">
    <location>
        <begin position="33"/>
        <end position="132"/>
    </location>
</feature>
<evidence type="ECO:0000313" key="2">
    <source>
        <dbReference type="EMBL" id="MCP9275706.1"/>
    </source>
</evidence>
<organism evidence="2 3">
    <name type="scientific">Mycolicibacterium arenosum</name>
    <dbReference type="NCBI Taxonomy" id="2952157"/>
    <lineage>
        <taxon>Bacteria</taxon>
        <taxon>Bacillati</taxon>
        <taxon>Actinomycetota</taxon>
        <taxon>Actinomycetes</taxon>
        <taxon>Mycobacteriales</taxon>
        <taxon>Mycobacteriaceae</taxon>
        <taxon>Mycolicibacterium</taxon>
    </lineage>
</organism>
<dbReference type="RefSeq" id="WP_255063549.1">
    <property type="nucleotide sequence ID" value="NZ_JANDBD010000012.1"/>
</dbReference>
<feature type="signal peptide" evidence="1">
    <location>
        <begin position="1"/>
        <end position="32"/>
    </location>
</feature>
<comment type="caution">
    <text evidence="2">The sequence shown here is derived from an EMBL/GenBank/DDBJ whole genome shotgun (WGS) entry which is preliminary data.</text>
</comment>
<accession>A0ABT1M984</accession>
<protein>
    <submittedName>
        <fullName evidence="2">Uncharacterized protein</fullName>
    </submittedName>
</protein>
<sequence>MPFITARAIRGVAAVVAISAAVPLVLSAVAYAEPAPVPDPNGLPVAPVVDPRAECENPDFGGVFVTVSAEHSECQYIVEGQFYYDNYDNGAYTGTLVYRDGARVPTERPVMPGTLTMPGGRPAPVIVFPGQF</sequence>
<dbReference type="EMBL" id="JANDBD010000012">
    <property type="protein sequence ID" value="MCP9275706.1"/>
    <property type="molecule type" value="Genomic_DNA"/>
</dbReference>
<keyword evidence="1" id="KW-0732">Signal</keyword>
<evidence type="ECO:0000313" key="3">
    <source>
        <dbReference type="Proteomes" id="UP001651690"/>
    </source>
</evidence>